<dbReference type="PANTHER" id="PTHR40633">
    <property type="entry name" value="MATRIX PROTEIN, PUTATIVE (AFU_ORTHOLOGUE AFUA_8G05410)-RELATED"/>
    <property type="match status" value="1"/>
</dbReference>
<protein>
    <recommendedName>
        <fullName evidence="4">Yeast cell wall synthesis Kre9/Knh1-like N-terminal domain-containing protein</fullName>
    </recommendedName>
</protein>
<evidence type="ECO:0000256" key="2">
    <source>
        <dbReference type="SAM" id="MobiDB-lite"/>
    </source>
</evidence>
<name>A0A1B8GCQ3_9PEZI</name>
<keyword evidence="1 3" id="KW-0732">Signal</keyword>
<dbReference type="PANTHER" id="PTHR40633:SF1">
    <property type="entry name" value="GPI ANCHORED SERINE-THREONINE RICH PROTEIN (AFU_ORTHOLOGUE AFUA_1G03630)"/>
    <property type="match status" value="1"/>
</dbReference>
<feature type="compositionally biased region" description="Low complexity" evidence="2">
    <location>
        <begin position="206"/>
        <end position="224"/>
    </location>
</feature>
<dbReference type="EMBL" id="KV460252">
    <property type="protein sequence ID" value="OBT93567.1"/>
    <property type="molecule type" value="Genomic_DNA"/>
</dbReference>
<evidence type="ECO:0000313" key="6">
    <source>
        <dbReference type="Proteomes" id="UP000091956"/>
    </source>
</evidence>
<proteinExistence type="predicted"/>
<keyword evidence="6" id="KW-1185">Reference proteome</keyword>
<reference evidence="5 6" key="1">
    <citation type="submission" date="2016-03" db="EMBL/GenBank/DDBJ databases">
        <title>Comparative genomics of Pseudogymnoascus destructans, the fungus causing white-nose syndrome of bats.</title>
        <authorList>
            <person name="Palmer J.M."/>
            <person name="Drees K.P."/>
            <person name="Foster J.T."/>
            <person name="Lindner D.L."/>
        </authorList>
    </citation>
    <scope>NUCLEOTIDE SEQUENCE [LARGE SCALE GENOMIC DNA]</scope>
    <source>
        <strain evidence="5 6">UAMH 10579</strain>
    </source>
</reference>
<dbReference type="OrthoDB" id="2260257at2759"/>
<dbReference type="Pfam" id="PF10342">
    <property type="entry name" value="Kre9_KNH"/>
    <property type="match status" value="1"/>
</dbReference>
<evidence type="ECO:0000259" key="4">
    <source>
        <dbReference type="Pfam" id="PF10342"/>
    </source>
</evidence>
<feature type="chain" id="PRO_5008608449" description="Yeast cell wall synthesis Kre9/Knh1-like N-terminal domain-containing protein" evidence="3">
    <location>
        <begin position="19"/>
        <end position="250"/>
    </location>
</feature>
<organism evidence="5 6">
    <name type="scientific">Pseudogymnoascus verrucosus</name>
    <dbReference type="NCBI Taxonomy" id="342668"/>
    <lineage>
        <taxon>Eukaryota</taxon>
        <taxon>Fungi</taxon>
        <taxon>Dikarya</taxon>
        <taxon>Ascomycota</taxon>
        <taxon>Pezizomycotina</taxon>
        <taxon>Leotiomycetes</taxon>
        <taxon>Thelebolales</taxon>
        <taxon>Thelebolaceae</taxon>
        <taxon>Pseudogymnoascus</taxon>
    </lineage>
</organism>
<feature type="compositionally biased region" description="Low complexity" evidence="2">
    <location>
        <begin position="162"/>
        <end position="186"/>
    </location>
</feature>
<dbReference type="InterPro" id="IPR018466">
    <property type="entry name" value="Kre9/Knh1-like_N"/>
</dbReference>
<dbReference type="Proteomes" id="UP000091956">
    <property type="component" value="Unassembled WGS sequence"/>
</dbReference>
<reference evidence="6" key="2">
    <citation type="journal article" date="2018" name="Nat. Commun.">
        <title>Extreme sensitivity to ultraviolet light in the fungal pathogen causing white-nose syndrome of bats.</title>
        <authorList>
            <person name="Palmer J.M."/>
            <person name="Drees K.P."/>
            <person name="Foster J.T."/>
            <person name="Lindner D.L."/>
        </authorList>
    </citation>
    <scope>NUCLEOTIDE SEQUENCE [LARGE SCALE GENOMIC DNA]</scope>
    <source>
        <strain evidence="6">UAMH 10579</strain>
    </source>
</reference>
<dbReference type="GeneID" id="28841686"/>
<evidence type="ECO:0000313" key="5">
    <source>
        <dbReference type="EMBL" id="OBT93567.1"/>
    </source>
</evidence>
<feature type="compositionally biased region" description="Polar residues" evidence="2">
    <location>
        <begin position="187"/>
        <end position="205"/>
    </location>
</feature>
<dbReference type="RefSeq" id="XP_018127300.1">
    <property type="nucleotide sequence ID" value="XM_018277726.2"/>
</dbReference>
<feature type="signal peptide" evidence="3">
    <location>
        <begin position="1"/>
        <end position="18"/>
    </location>
</feature>
<sequence>MRFTTAFFASAFTALAAAQSSAANPFTNTDYTSISAGKAFTITWSPTTTGAVSLVLVKGNPAALTTVSTIASGLDNSGSFNWTPDSSIAKGSDYALKIVDDADATIVNYTLQFPIDSAGANDSVVSSIVASTTANDANKEITALDIKTSTEITKSAAPDIMTSTADASPTDASTADDSTTLATVTTPNESSSAFSAPDNGATTKPSASTTRASESSTVSESSSTGAAAATGAANVCAGLMGFVGAAMLLL</sequence>
<accession>A0A1B8GCQ3</accession>
<feature type="domain" description="Yeast cell wall synthesis Kre9/Knh1-like N-terminal" evidence="4">
    <location>
        <begin position="32"/>
        <end position="115"/>
    </location>
</feature>
<feature type="region of interest" description="Disordered" evidence="2">
    <location>
        <begin position="160"/>
        <end position="224"/>
    </location>
</feature>
<dbReference type="STRING" id="342668.A0A1B8GCQ3"/>
<gene>
    <name evidence="5" type="ORF">VE01_08300</name>
</gene>
<dbReference type="InterPro" id="IPR052982">
    <property type="entry name" value="SRP1/TIP1-like"/>
</dbReference>
<evidence type="ECO:0000256" key="1">
    <source>
        <dbReference type="ARBA" id="ARBA00022729"/>
    </source>
</evidence>
<dbReference type="AlphaFoldDB" id="A0A1B8GCQ3"/>
<evidence type="ECO:0000256" key="3">
    <source>
        <dbReference type="SAM" id="SignalP"/>
    </source>
</evidence>